<sequence>MADPLSVASGIVGLLTTGGKIACQLNAFVRSLNDIPKRLNRLHNECMDFNLVLYQFQDLILHLDHENASEGAQLMPVEFLQDSLARWLNTFGRLQEYVGEIERKNKMRMMLDYRWEDDGELTEMEMELGKHKMTLATMAGLLNAKKSFEVHAAFMKMQAQMKVFESTTHKMEFEAELGKSNVYRQSAALEERSIVRTDTTRTTSTMRSIVDVDIRSLRLSEDVLTVAAKSLLQETWEGKHKLGIENSHSGGIED</sequence>
<evidence type="ECO:0000313" key="1">
    <source>
        <dbReference type="EMBL" id="CCX33176.1"/>
    </source>
</evidence>
<dbReference type="OrthoDB" id="432483at2759"/>
<evidence type="ECO:0008006" key="3">
    <source>
        <dbReference type="Google" id="ProtNLM"/>
    </source>
</evidence>
<protein>
    <recommendedName>
        <fullName evidence="3">Fungal N-terminal domain-containing protein</fullName>
    </recommendedName>
</protein>
<proteinExistence type="predicted"/>
<keyword evidence="2" id="KW-1185">Reference proteome</keyword>
<reference evidence="1 2" key="1">
    <citation type="journal article" date="2013" name="PLoS Genet.">
        <title>The genome and development-dependent transcriptomes of Pyronema confluens: a window into fungal evolution.</title>
        <authorList>
            <person name="Traeger S."/>
            <person name="Altegoer F."/>
            <person name="Freitag M."/>
            <person name="Gabaldon T."/>
            <person name="Kempken F."/>
            <person name="Kumar A."/>
            <person name="Marcet-Houben M."/>
            <person name="Poggeler S."/>
            <person name="Stajich J.E."/>
            <person name="Nowrousian M."/>
        </authorList>
    </citation>
    <scope>NUCLEOTIDE SEQUENCE [LARGE SCALE GENOMIC DNA]</scope>
    <source>
        <strain evidence="2">CBS 100304</strain>
        <tissue evidence="1">Vegetative mycelium</tissue>
    </source>
</reference>
<name>U4LW49_PYROM</name>
<accession>U4LW49</accession>
<dbReference type="Proteomes" id="UP000018144">
    <property type="component" value="Unassembled WGS sequence"/>
</dbReference>
<evidence type="ECO:0000313" key="2">
    <source>
        <dbReference type="Proteomes" id="UP000018144"/>
    </source>
</evidence>
<organism evidence="1 2">
    <name type="scientific">Pyronema omphalodes (strain CBS 100304)</name>
    <name type="common">Pyronema confluens</name>
    <dbReference type="NCBI Taxonomy" id="1076935"/>
    <lineage>
        <taxon>Eukaryota</taxon>
        <taxon>Fungi</taxon>
        <taxon>Dikarya</taxon>
        <taxon>Ascomycota</taxon>
        <taxon>Pezizomycotina</taxon>
        <taxon>Pezizomycetes</taxon>
        <taxon>Pezizales</taxon>
        <taxon>Pyronemataceae</taxon>
        <taxon>Pyronema</taxon>
    </lineage>
</organism>
<gene>
    <name evidence="1" type="ORF">PCON_14216</name>
</gene>
<dbReference type="EMBL" id="HF936032">
    <property type="protein sequence ID" value="CCX33176.1"/>
    <property type="molecule type" value="Genomic_DNA"/>
</dbReference>
<dbReference type="AlphaFoldDB" id="U4LW49"/>